<evidence type="ECO:0000256" key="1">
    <source>
        <dbReference type="SAM" id="MobiDB-lite"/>
    </source>
</evidence>
<keyword evidence="2" id="KW-0812">Transmembrane</keyword>
<evidence type="ECO:0000313" key="4">
    <source>
        <dbReference type="Proteomes" id="UP000602759"/>
    </source>
</evidence>
<dbReference type="PANTHER" id="PTHR37841">
    <property type="entry name" value="GLR2918 PROTEIN"/>
    <property type="match status" value="1"/>
</dbReference>
<protein>
    <submittedName>
        <fullName evidence="3">WG repeat-containing protein</fullName>
    </submittedName>
</protein>
<dbReference type="EMBL" id="JACOIK010000009">
    <property type="protein sequence ID" value="MBD1433904.1"/>
    <property type="molecule type" value="Genomic_DNA"/>
</dbReference>
<feature type="region of interest" description="Disordered" evidence="1">
    <location>
        <begin position="253"/>
        <end position="281"/>
    </location>
</feature>
<dbReference type="PANTHER" id="PTHR37841:SF1">
    <property type="entry name" value="DUF3298 DOMAIN-CONTAINING PROTEIN"/>
    <property type="match status" value="1"/>
</dbReference>
<dbReference type="RefSeq" id="WP_190994847.1">
    <property type="nucleotide sequence ID" value="NZ_JACOIK010000009.1"/>
</dbReference>
<proteinExistence type="predicted"/>
<comment type="caution">
    <text evidence="3">The sequence shown here is derived from an EMBL/GenBank/DDBJ whole genome shotgun (WGS) entry which is preliminary data.</text>
</comment>
<keyword evidence="2" id="KW-0472">Membrane</keyword>
<dbReference type="InterPro" id="IPR032774">
    <property type="entry name" value="WG_beta_rep"/>
</dbReference>
<dbReference type="Pfam" id="PF14903">
    <property type="entry name" value="WG_beta_rep"/>
    <property type="match status" value="4"/>
</dbReference>
<keyword evidence="2" id="KW-1133">Transmembrane helix</keyword>
<organism evidence="3 4">
    <name type="scientific">Sphingobacterium micropteri</name>
    <dbReference type="NCBI Taxonomy" id="2763501"/>
    <lineage>
        <taxon>Bacteria</taxon>
        <taxon>Pseudomonadati</taxon>
        <taxon>Bacteroidota</taxon>
        <taxon>Sphingobacteriia</taxon>
        <taxon>Sphingobacteriales</taxon>
        <taxon>Sphingobacteriaceae</taxon>
        <taxon>Sphingobacterium</taxon>
    </lineage>
</organism>
<dbReference type="Proteomes" id="UP000602759">
    <property type="component" value="Unassembled WGS sequence"/>
</dbReference>
<name>A0ABR7YRC9_9SPHI</name>
<evidence type="ECO:0000256" key="2">
    <source>
        <dbReference type="SAM" id="Phobius"/>
    </source>
</evidence>
<reference evidence="3 4" key="1">
    <citation type="submission" date="2020-08" db="EMBL/GenBank/DDBJ databases">
        <title>Sphingobacterium sp. DN00404 isolated from aquaculture water.</title>
        <authorList>
            <person name="Zhang M."/>
        </authorList>
    </citation>
    <scope>NUCLEOTIDE SEQUENCE [LARGE SCALE GENOMIC DNA]</scope>
    <source>
        <strain evidence="3 4">DN00404</strain>
    </source>
</reference>
<gene>
    <name evidence="3" type="ORF">H8B06_13785</name>
</gene>
<feature type="region of interest" description="Disordered" evidence="1">
    <location>
        <begin position="65"/>
        <end position="132"/>
    </location>
</feature>
<sequence>MTKEQAYEKLELPVGTDLQVVRQKFNQMHNEFLMQIDGVSFNPAMKQRKEQQLEELKEAYKLLNESDSIDDSASRPYTGKTFDHGGTETRSSSSEPSKPKGQQAPPPPPPPREETYQPREQAPPVYSAPPEKKKSNAGLFVGIAAGAIIVLAGAYFMANRSDIGNPSASETNNTEASRDSATWETVLFANDSTTYQHYIDNFPNGIFAQAAKDSIARLQTATVDDTPIATAPSQDNEITQQFAAQQERIKQLEQDKKEQAEALARQREARERQEAIRNKQETTPKVDVNWEANYEEVGPVYGDRRKVIKNGKQGYVSLDGQVIIPPIYDGFFNSSSHVNRLPAKKGELAGLIDTKTGKELTPFIYDHIQVFNEGLATFRLPTSSGGGTGYMDINGNEVIPAVYSNAWSFYDGLAIVDKGRRYGVINKNQNEIIPFGKYTIIHNLHGGRLNNTIPNRFKALTKDGNWILINEKDEFLKNIDVHYQE</sequence>
<evidence type="ECO:0000313" key="3">
    <source>
        <dbReference type="EMBL" id="MBD1433904.1"/>
    </source>
</evidence>
<feature type="transmembrane region" description="Helical" evidence="2">
    <location>
        <begin position="137"/>
        <end position="158"/>
    </location>
</feature>
<keyword evidence="4" id="KW-1185">Reference proteome</keyword>
<accession>A0ABR7YRC9</accession>